<protein>
    <submittedName>
        <fullName evidence="2">Glutathione S-transferase, N-terminal domain</fullName>
    </submittedName>
</protein>
<dbReference type="InterPro" id="IPR036249">
    <property type="entry name" value="Thioredoxin-like_sf"/>
</dbReference>
<name>A0A8H7I8F3_9AGAM</name>
<dbReference type="SUPFAM" id="SSF52833">
    <property type="entry name" value="Thioredoxin-like"/>
    <property type="match status" value="1"/>
</dbReference>
<dbReference type="GO" id="GO:0016740">
    <property type="term" value="F:transferase activity"/>
    <property type="evidence" value="ECO:0007669"/>
    <property type="project" value="UniProtKB-KW"/>
</dbReference>
<dbReference type="Gene3D" id="3.40.30.10">
    <property type="entry name" value="Glutaredoxin"/>
    <property type="match status" value="1"/>
</dbReference>
<keyword evidence="2" id="KW-0808">Transferase</keyword>
<dbReference type="PROSITE" id="PS50404">
    <property type="entry name" value="GST_NTER"/>
    <property type="match status" value="1"/>
</dbReference>
<gene>
    <name evidence="2" type="ORF">RHS01_07868</name>
</gene>
<dbReference type="EMBL" id="JACYCF010000016">
    <property type="protein sequence ID" value="KAF8752234.1"/>
    <property type="molecule type" value="Genomic_DNA"/>
</dbReference>
<evidence type="ECO:0000313" key="3">
    <source>
        <dbReference type="Proteomes" id="UP000614334"/>
    </source>
</evidence>
<dbReference type="Proteomes" id="UP000614334">
    <property type="component" value="Unassembled WGS sequence"/>
</dbReference>
<dbReference type="Pfam" id="PF13409">
    <property type="entry name" value="GST_N_2"/>
    <property type="match status" value="1"/>
</dbReference>
<accession>A0A8H7I8F3</accession>
<evidence type="ECO:0000259" key="1">
    <source>
        <dbReference type="PROSITE" id="PS50404"/>
    </source>
</evidence>
<dbReference type="AlphaFoldDB" id="A0A8H7I8F3"/>
<dbReference type="InterPro" id="IPR004045">
    <property type="entry name" value="Glutathione_S-Trfase_N"/>
</dbReference>
<sequence length="151" mass="17239">MSPIFLRRQYVATMAATPENPIVFYDLINANGVHWSPNTYKTRLCLEYKGLPYRVEYSTLPEVESNMKKLGVPPVKATSPQYTLPDPSGDPDGKPHYVGDSFNIAVYLDEKYPARDTRRYSTLMRVASSIYSYTNIFQPLPESEAWWSCPS</sequence>
<organism evidence="2 3">
    <name type="scientific">Rhizoctonia solani</name>
    <dbReference type="NCBI Taxonomy" id="456999"/>
    <lineage>
        <taxon>Eukaryota</taxon>
        <taxon>Fungi</taxon>
        <taxon>Dikarya</taxon>
        <taxon>Basidiomycota</taxon>
        <taxon>Agaricomycotina</taxon>
        <taxon>Agaricomycetes</taxon>
        <taxon>Cantharellales</taxon>
        <taxon>Ceratobasidiaceae</taxon>
        <taxon>Rhizoctonia</taxon>
    </lineage>
</organism>
<feature type="domain" description="GST N-terminal" evidence="1">
    <location>
        <begin position="26"/>
        <end position="116"/>
    </location>
</feature>
<proteinExistence type="predicted"/>
<reference evidence="2" key="1">
    <citation type="submission" date="2020-09" db="EMBL/GenBank/DDBJ databases">
        <title>Comparative genome analyses of four rice-infecting Rhizoctonia solani isolates reveal extensive enrichment of homogalacturonan modification genes.</title>
        <authorList>
            <person name="Lee D.-Y."/>
            <person name="Jeon J."/>
            <person name="Kim K.-T."/>
            <person name="Cheong K."/>
            <person name="Song H."/>
            <person name="Choi G."/>
            <person name="Ko J."/>
            <person name="Opiyo S.O."/>
            <person name="Zuo S."/>
            <person name="Madhav S."/>
            <person name="Lee Y.-H."/>
            <person name="Wang G.-L."/>
        </authorList>
    </citation>
    <scope>NUCLEOTIDE SEQUENCE</scope>
    <source>
        <strain evidence="2">AG1-IA B2</strain>
    </source>
</reference>
<evidence type="ECO:0000313" key="2">
    <source>
        <dbReference type="EMBL" id="KAF8752234.1"/>
    </source>
</evidence>
<comment type="caution">
    <text evidence="2">The sequence shown here is derived from an EMBL/GenBank/DDBJ whole genome shotgun (WGS) entry which is preliminary data.</text>
</comment>